<dbReference type="InterPro" id="IPR045455">
    <property type="entry name" value="NrS-1_pol-like_helicase"/>
</dbReference>
<proteinExistence type="predicted"/>
<dbReference type="GO" id="GO:0004386">
    <property type="term" value="F:helicase activity"/>
    <property type="evidence" value="ECO:0007669"/>
    <property type="project" value="UniProtKB-KW"/>
</dbReference>
<evidence type="ECO:0000256" key="2">
    <source>
        <dbReference type="ARBA" id="ARBA00022801"/>
    </source>
</evidence>
<evidence type="ECO:0000256" key="1">
    <source>
        <dbReference type="ARBA" id="ARBA00022741"/>
    </source>
</evidence>
<dbReference type="OrthoDB" id="9763644at2"/>
<evidence type="ECO:0000256" key="3">
    <source>
        <dbReference type="ARBA" id="ARBA00022840"/>
    </source>
</evidence>
<accession>A0A1I2G5B0</accession>
<protein>
    <submittedName>
        <fullName evidence="6">Putative DNA primase/helicase</fullName>
    </submittedName>
</protein>
<keyword evidence="6" id="KW-0347">Helicase</keyword>
<organism evidence="6 7">
    <name type="scientific">Blastococcus tunisiensis</name>
    <dbReference type="NCBI Taxonomy" id="1798228"/>
    <lineage>
        <taxon>Bacteria</taxon>
        <taxon>Bacillati</taxon>
        <taxon>Actinomycetota</taxon>
        <taxon>Actinomycetes</taxon>
        <taxon>Geodermatophilales</taxon>
        <taxon>Geodermatophilaceae</taxon>
        <taxon>Blastococcus</taxon>
    </lineage>
</organism>
<dbReference type="PROSITE" id="PS51206">
    <property type="entry name" value="SF3_HELICASE_1"/>
    <property type="match status" value="1"/>
</dbReference>
<keyword evidence="3" id="KW-0067">ATP-binding</keyword>
<dbReference type="InterPro" id="IPR014015">
    <property type="entry name" value="Helicase_SF3_DNA-vir"/>
</dbReference>
<dbReference type="EMBL" id="FOND01000009">
    <property type="protein sequence ID" value="SFF11821.1"/>
    <property type="molecule type" value="Genomic_DNA"/>
</dbReference>
<feature type="compositionally biased region" description="Basic and acidic residues" evidence="4">
    <location>
        <begin position="529"/>
        <end position="542"/>
    </location>
</feature>
<keyword evidence="7" id="KW-1185">Reference proteome</keyword>
<dbReference type="InterPro" id="IPR027417">
    <property type="entry name" value="P-loop_NTPase"/>
</dbReference>
<dbReference type="GO" id="GO:0016787">
    <property type="term" value="F:hydrolase activity"/>
    <property type="evidence" value="ECO:0007669"/>
    <property type="project" value="UniProtKB-KW"/>
</dbReference>
<evidence type="ECO:0000313" key="7">
    <source>
        <dbReference type="Proteomes" id="UP000198589"/>
    </source>
</evidence>
<dbReference type="Proteomes" id="UP000198589">
    <property type="component" value="Unassembled WGS sequence"/>
</dbReference>
<reference evidence="7" key="1">
    <citation type="submission" date="2016-10" db="EMBL/GenBank/DDBJ databases">
        <authorList>
            <person name="Varghese N."/>
            <person name="Submissions S."/>
        </authorList>
    </citation>
    <scope>NUCLEOTIDE SEQUENCE [LARGE SCALE GENOMIC DNA]</scope>
    <source>
        <strain evidence="7">DSM 46838</strain>
    </source>
</reference>
<dbReference type="Gene3D" id="3.40.50.300">
    <property type="entry name" value="P-loop containing nucleotide triphosphate hydrolases"/>
    <property type="match status" value="1"/>
</dbReference>
<dbReference type="PANTHER" id="PTHR35372:SF2">
    <property type="entry name" value="SF3 HELICASE DOMAIN-CONTAINING PROTEIN"/>
    <property type="match status" value="1"/>
</dbReference>
<feature type="region of interest" description="Disordered" evidence="4">
    <location>
        <begin position="490"/>
        <end position="557"/>
    </location>
</feature>
<dbReference type="Pfam" id="PF19263">
    <property type="entry name" value="DUF5906"/>
    <property type="match status" value="1"/>
</dbReference>
<dbReference type="Pfam" id="PF08706">
    <property type="entry name" value="D5_N"/>
    <property type="match status" value="1"/>
</dbReference>
<keyword evidence="2" id="KW-0378">Hydrolase</keyword>
<dbReference type="NCBIfam" id="TIGR01613">
    <property type="entry name" value="primase_Cterm"/>
    <property type="match status" value="1"/>
</dbReference>
<evidence type="ECO:0000256" key="4">
    <source>
        <dbReference type="SAM" id="MobiDB-lite"/>
    </source>
</evidence>
<feature type="region of interest" description="Disordered" evidence="4">
    <location>
        <begin position="1"/>
        <end position="43"/>
    </location>
</feature>
<feature type="compositionally biased region" description="Basic and acidic residues" evidence="4">
    <location>
        <begin position="500"/>
        <end position="509"/>
    </location>
</feature>
<sequence>MNAPSATEQDYWDEVYGKETPTGETAPSVEAAPEDDLTERRRGEFTHADQAAVLARDLLAGRYKFTKGLGWLRWDGRRWRGCPVEVVRDEIAEHYRRFIDAEHTRVLADAGGGWAGVSKADQAYLASLNRLLAKPWLDAVTSLASGKVLVEADDFDAHPDLLNAANGVVNLATGDLAPHDPALLMRKITPIAYRPDALADPGLARVLECLPDTEVLSWTQVRLGQAATGYVPPDDLLVLFQGGGANGKSTLMGGVMKALGEYAATVDDKVLLDDSSSHSTERMELFGARLGLTEEVPGGRKLDMNKIKKIVGTPLMQARRMRCDPVTWQPTHALFITTNSQPIVGDTDHGAWRRLAKLTFPLRYRPEGEPLEGIDDRRGDTGLRARMETGDPDLLEAVLAWLVDGSRRWYAGGRAMPPIPRRVREDTRAWRAETDLILSFIDDRLVLGAESCVLSTDLYDEFTSWMEAQGINAWSAKTFKPRLLEHPTAQAAKVTAARSKTYDDLDRPAKKARMGWPVGQQNVVRNVRFRRDDEHEDDDHTAAETPNQQALPEADEM</sequence>
<dbReference type="InterPro" id="IPR014818">
    <property type="entry name" value="Phage/plasmid_primase_P4_C"/>
</dbReference>
<dbReference type="InterPro" id="IPR006500">
    <property type="entry name" value="Helicase_put_C_phage/plasmid"/>
</dbReference>
<name>A0A1I2G5B0_9ACTN</name>
<dbReference type="AlphaFoldDB" id="A0A1I2G5B0"/>
<dbReference type="InterPro" id="IPR051620">
    <property type="entry name" value="ORF904-like_C"/>
</dbReference>
<feature type="domain" description="SF3 helicase" evidence="5">
    <location>
        <begin position="214"/>
        <end position="373"/>
    </location>
</feature>
<gene>
    <name evidence="6" type="ORF">SAMN05216574_10914</name>
</gene>
<dbReference type="GO" id="GO:0005524">
    <property type="term" value="F:ATP binding"/>
    <property type="evidence" value="ECO:0007669"/>
    <property type="project" value="UniProtKB-KW"/>
</dbReference>
<evidence type="ECO:0000313" key="6">
    <source>
        <dbReference type="EMBL" id="SFF11821.1"/>
    </source>
</evidence>
<dbReference type="STRING" id="1798228.SAMN05216574_10914"/>
<keyword evidence="1" id="KW-0547">Nucleotide-binding</keyword>
<dbReference type="SMART" id="SM00885">
    <property type="entry name" value="D5_N"/>
    <property type="match status" value="1"/>
</dbReference>
<evidence type="ECO:0000259" key="5">
    <source>
        <dbReference type="PROSITE" id="PS51206"/>
    </source>
</evidence>
<dbReference type="PANTHER" id="PTHR35372">
    <property type="entry name" value="ATP BINDING PROTEIN-RELATED"/>
    <property type="match status" value="1"/>
</dbReference>
<dbReference type="RefSeq" id="WP_092198923.1">
    <property type="nucleotide sequence ID" value="NZ_FOND01000009.1"/>
</dbReference>